<accession>A0AAV4XM64</accession>
<feature type="region of interest" description="Disordered" evidence="1">
    <location>
        <begin position="51"/>
        <end position="72"/>
    </location>
</feature>
<reference evidence="2 3" key="1">
    <citation type="submission" date="2021-06" db="EMBL/GenBank/DDBJ databases">
        <title>Caerostris extrusa draft genome.</title>
        <authorList>
            <person name="Kono N."/>
            <person name="Arakawa K."/>
        </authorList>
    </citation>
    <scope>NUCLEOTIDE SEQUENCE [LARGE SCALE GENOMIC DNA]</scope>
</reference>
<dbReference type="Proteomes" id="UP001054945">
    <property type="component" value="Unassembled WGS sequence"/>
</dbReference>
<name>A0AAV4XM64_CAEEX</name>
<protein>
    <submittedName>
        <fullName evidence="2">Uncharacterized protein</fullName>
    </submittedName>
</protein>
<comment type="caution">
    <text evidence="2">The sequence shown here is derived from an EMBL/GenBank/DDBJ whole genome shotgun (WGS) entry which is preliminary data.</text>
</comment>
<dbReference type="AlphaFoldDB" id="A0AAV4XM64"/>
<proteinExistence type="predicted"/>
<feature type="region of interest" description="Disordered" evidence="1">
    <location>
        <begin position="1"/>
        <end position="23"/>
    </location>
</feature>
<evidence type="ECO:0000256" key="1">
    <source>
        <dbReference type="SAM" id="MobiDB-lite"/>
    </source>
</evidence>
<evidence type="ECO:0000313" key="3">
    <source>
        <dbReference type="Proteomes" id="UP001054945"/>
    </source>
</evidence>
<organism evidence="2 3">
    <name type="scientific">Caerostris extrusa</name>
    <name type="common">Bark spider</name>
    <name type="synonym">Caerostris bankana</name>
    <dbReference type="NCBI Taxonomy" id="172846"/>
    <lineage>
        <taxon>Eukaryota</taxon>
        <taxon>Metazoa</taxon>
        <taxon>Ecdysozoa</taxon>
        <taxon>Arthropoda</taxon>
        <taxon>Chelicerata</taxon>
        <taxon>Arachnida</taxon>
        <taxon>Araneae</taxon>
        <taxon>Araneomorphae</taxon>
        <taxon>Entelegynae</taxon>
        <taxon>Araneoidea</taxon>
        <taxon>Araneidae</taxon>
        <taxon>Caerostris</taxon>
    </lineage>
</organism>
<evidence type="ECO:0000313" key="2">
    <source>
        <dbReference type="EMBL" id="GIY94909.1"/>
    </source>
</evidence>
<sequence>MPKGIPVEPSGGLYHSPGTKKFNRRNGKVIYDAVKTRIEINNLMKELQKCKRTHQHMNPQERKPKSSRATGK</sequence>
<keyword evidence="3" id="KW-1185">Reference proteome</keyword>
<gene>
    <name evidence="2" type="ORF">CEXT_807321</name>
</gene>
<dbReference type="EMBL" id="BPLR01017841">
    <property type="protein sequence ID" value="GIY94909.1"/>
    <property type="molecule type" value="Genomic_DNA"/>
</dbReference>